<name>A0ABW6HGU6_9ACTN</name>
<protein>
    <submittedName>
        <fullName evidence="1">Uncharacterized protein</fullName>
    </submittedName>
</protein>
<accession>A0ABW6HGU6</accession>
<comment type="caution">
    <text evidence="1">The sequence shown here is derived from an EMBL/GenBank/DDBJ whole genome shotgun (WGS) entry which is preliminary data.</text>
</comment>
<evidence type="ECO:0000313" key="1">
    <source>
        <dbReference type="EMBL" id="MFE1755869.1"/>
    </source>
</evidence>
<gene>
    <name evidence="1" type="ORF">ACFW88_35990</name>
</gene>
<dbReference type="Proteomes" id="UP001599756">
    <property type="component" value="Unassembled WGS sequence"/>
</dbReference>
<reference evidence="1 2" key="1">
    <citation type="submission" date="2024-09" db="EMBL/GenBank/DDBJ databases">
        <title>The Natural Products Discovery Center: Release of the First 8490 Sequenced Strains for Exploring Actinobacteria Biosynthetic Diversity.</title>
        <authorList>
            <person name="Kalkreuter E."/>
            <person name="Kautsar S.A."/>
            <person name="Yang D."/>
            <person name="Bader C.D."/>
            <person name="Teijaro C.N."/>
            <person name="Fluegel L."/>
            <person name="Davis C.M."/>
            <person name="Simpson J.R."/>
            <person name="Lauterbach L."/>
            <person name="Steele A.D."/>
            <person name="Gui C."/>
            <person name="Meng S."/>
            <person name="Li G."/>
            <person name="Viehrig K."/>
            <person name="Ye F."/>
            <person name="Su P."/>
            <person name="Kiefer A.F."/>
            <person name="Nichols A."/>
            <person name="Cepeda A.J."/>
            <person name="Yan W."/>
            <person name="Fan B."/>
            <person name="Jiang Y."/>
            <person name="Adhikari A."/>
            <person name="Zheng C.-J."/>
            <person name="Schuster L."/>
            <person name="Cowan T.M."/>
            <person name="Smanski M.J."/>
            <person name="Chevrette M.G."/>
            <person name="De Carvalho L.P.S."/>
            <person name="Shen B."/>
        </authorList>
    </citation>
    <scope>NUCLEOTIDE SEQUENCE [LARGE SCALE GENOMIC DNA]</scope>
    <source>
        <strain evidence="1 2">NPDC059500</strain>
    </source>
</reference>
<organism evidence="1 2">
    <name type="scientific">Streptomyces anandii</name>
    <dbReference type="NCBI Taxonomy" id="285454"/>
    <lineage>
        <taxon>Bacteria</taxon>
        <taxon>Bacillati</taxon>
        <taxon>Actinomycetota</taxon>
        <taxon>Actinomycetes</taxon>
        <taxon>Kitasatosporales</taxon>
        <taxon>Streptomycetaceae</taxon>
        <taxon>Streptomyces</taxon>
    </lineage>
</organism>
<sequence>MRRLLVHPRHVIRVRLCPHGVEQALGLRQLRRLKPTDLVSGQHA</sequence>
<dbReference type="EMBL" id="JBHYTS010000126">
    <property type="protein sequence ID" value="MFE1755869.1"/>
    <property type="molecule type" value="Genomic_DNA"/>
</dbReference>
<dbReference type="RefSeq" id="WP_381812604.1">
    <property type="nucleotide sequence ID" value="NZ_JBHYTS010000126.1"/>
</dbReference>
<evidence type="ECO:0000313" key="2">
    <source>
        <dbReference type="Proteomes" id="UP001599756"/>
    </source>
</evidence>
<keyword evidence="2" id="KW-1185">Reference proteome</keyword>
<proteinExistence type="predicted"/>